<dbReference type="Gene3D" id="3.90.1150.10">
    <property type="entry name" value="Aspartate Aminotransferase, domain 1"/>
    <property type="match status" value="1"/>
</dbReference>
<dbReference type="InterPro" id="IPR015421">
    <property type="entry name" value="PyrdxlP-dep_Trfase_major"/>
</dbReference>
<keyword evidence="4 7" id="KW-0808">Transferase</keyword>
<dbReference type="EC" id="2.6.1.-" evidence="7"/>
<sequence length="400" mass="43049">MSLIAARLNRISPSQTIAITQKARALKEAGRDIISLSAGEPDFDTPQNVKQAACDAIARGETRYTDVAGTAALRKAVAAWLNRDFGLDYKAEEIVVSTGGKQVIYDVFTATLDAGDEVIIPAPAWVSYPDIVALADGTPVIVQTRPENGFRLDADALRAAITPKTKWLVLNSPCNPTGAVYSEADLRALCDVLLDHPRIWVLTDDIYAKLVYDGLVSKTLVQVEPKLRDRVVTMNGVSKAYAMTGWRIGFSAAPVELTKALIKLQGQSTSNPCSIAQAAALEAVTGPQDFIGEMVSVYQGRRDLVLSMLAQAPGLTCTRPEGAFYVFPSIAGLIGKKTPSGKVIDNDEIFVTELLEETGVAAVHGSAFLTPGYFRISYATDTESLREACTRIQRFCASLS</sequence>
<dbReference type="InterPro" id="IPR004839">
    <property type="entry name" value="Aminotransferase_I/II_large"/>
</dbReference>
<evidence type="ECO:0000259" key="8">
    <source>
        <dbReference type="Pfam" id="PF00155"/>
    </source>
</evidence>
<feature type="domain" description="Aminotransferase class I/classII large" evidence="8">
    <location>
        <begin position="32"/>
        <end position="392"/>
    </location>
</feature>
<evidence type="ECO:0000313" key="10">
    <source>
        <dbReference type="Proteomes" id="UP001523401"/>
    </source>
</evidence>
<dbReference type="SUPFAM" id="SSF53383">
    <property type="entry name" value="PLP-dependent transferases"/>
    <property type="match status" value="1"/>
</dbReference>
<comment type="cofactor">
    <cofactor evidence="1 7">
        <name>pyridoxal 5'-phosphate</name>
        <dbReference type="ChEBI" id="CHEBI:597326"/>
    </cofactor>
</comment>
<dbReference type="Proteomes" id="UP001523401">
    <property type="component" value="Unassembled WGS sequence"/>
</dbReference>
<evidence type="ECO:0000256" key="2">
    <source>
        <dbReference type="ARBA" id="ARBA00007441"/>
    </source>
</evidence>
<proteinExistence type="inferred from homology"/>
<dbReference type="PANTHER" id="PTHR46383:SF1">
    <property type="entry name" value="ASPARTATE AMINOTRANSFERASE"/>
    <property type="match status" value="1"/>
</dbReference>
<dbReference type="GO" id="GO:0008483">
    <property type="term" value="F:transaminase activity"/>
    <property type="evidence" value="ECO:0007669"/>
    <property type="project" value="UniProtKB-KW"/>
</dbReference>
<comment type="catalytic activity">
    <reaction evidence="6">
        <text>L-aspartate + 2-oxoglutarate = oxaloacetate + L-glutamate</text>
        <dbReference type="Rhea" id="RHEA:21824"/>
        <dbReference type="ChEBI" id="CHEBI:16452"/>
        <dbReference type="ChEBI" id="CHEBI:16810"/>
        <dbReference type="ChEBI" id="CHEBI:29985"/>
        <dbReference type="ChEBI" id="CHEBI:29991"/>
        <dbReference type="EC" id="2.6.1.1"/>
    </reaction>
</comment>
<keyword evidence="5" id="KW-0663">Pyridoxal phosphate</keyword>
<evidence type="ECO:0000256" key="7">
    <source>
        <dbReference type="RuleBase" id="RU000481"/>
    </source>
</evidence>
<protein>
    <recommendedName>
        <fullName evidence="7">Aminotransferase</fullName>
        <ecNumber evidence="7">2.6.1.-</ecNumber>
    </recommendedName>
</protein>
<comment type="similarity">
    <text evidence="2 7">Belongs to the class-I pyridoxal-phosphate-dependent aminotransferase family.</text>
</comment>
<comment type="caution">
    <text evidence="9">The sequence shown here is derived from an EMBL/GenBank/DDBJ whole genome shotgun (WGS) entry which is preliminary data.</text>
</comment>
<evidence type="ECO:0000256" key="5">
    <source>
        <dbReference type="ARBA" id="ARBA00022898"/>
    </source>
</evidence>
<dbReference type="CDD" id="cd00609">
    <property type="entry name" value="AAT_like"/>
    <property type="match status" value="1"/>
</dbReference>
<keyword evidence="10" id="KW-1185">Reference proteome</keyword>
<evidence type="ECO:0000256" key="4">
    <source>
        <dbReference type="ARBA" id="ARBA00022679"/>
    </source>
</evidence>
<accession>A0ABT1CFS7</accession>
<keyword evidence="3 7" id="KW-0032">Aminotransferase</keyword>
<dbReference type="RefSeq" id="WP_252849051.1">
    <property type="nucleotide sequence ID" value="NZ_BAPW01000026.1"/>
</dbReference>
<dbReference type="PANTHER" id="PTHR46383">
    <property type="entry name" value="ASPARTATE AMINOTRANSFERASE"/>
    <property type="match status" value="1"/>
</dbReference>
<dbReference type="InterPro" id="IPR015422">
    <property type="entry name" value="PyrdxlP-dep_Trfase_small"/>
</dbReference>
<organism evidence="9 10">
    <name type="scientific">Asaia lannensis NBRC 102526</name>
    <dbReference type="NCBI Taxonomy" id="1307926"/>
    <lineage>
        <taxon>Bacteria</taxon>
        <taxon>Pseudomonadati</taxon>
        <taxon>Pseudomonadota</taxon>
        <taxon>Alphaproteobacteria</taxon>
        <taxon>Acetobacterales</taxon>
        <taxon>Acetobacteraceae</taxon>
        <taxon>Asaia</taxon>
    </lineage>
</organism>
<dbReference type="InterPro" id="IPR015424">
    <property type="entry name" value="PyrdxlP-dep_Trfase"/>
</dbReference>
<reference evidence="9 10" key="1">
    <citation type="submission" date="2022-06" db="EMBL/GenBank/DDBJ databases">
        <title>Whole-genome of Asaia lannensis strain LMG 27011T.</title>
        <authorList>
            <person name="Sombolestani A."/>
        </authorList>
    </citation>
    <scope>NUCLEOTIDE SEQUENCE [LARGE SCALE GENOMIC DNA]</scope>
    <source>
        <strain evidence="9 10">NBRC 102526</strain>
    </source>
</reference>
<gene>
    <name evidence="9" type="ORF">NF685_06700</name>
</gene>
<dbReference type="EMBL" id="JAMXQU010000003">
    <property type="protein sequence ID" value="MCO6159715.1"/>
    <property type="molecule type" value="Genomic_DNA"/>
</dbReference>
<dbReference type="PROSITE" id="PS00105">
    <property type="entry name" value="AA_TRANSFER_CLASS_1"/>
    <property type="match status" value="1"/>
</dbReference>
<dbReference type="InterPro" id="IPR050596">
    <property type="entry name" value="AspAT/PAT-like"/>
</dbReference>
<evidence type="ECO:0000256" key="6">
    <source>
        <dbReference type="ARBA" id="ARBA00049185"/>
    </source>
</evidence>
<name>A0ABT1CFS7_9PROT</name>
<evidence type="ECO:0000256" key="1">
    <source>
        <dbReference type="ARBA" id="ARBA00001933"/>
    </source>
</evidence>
<evidence type="ECO:0000256" key="3">
    <source>
        <dbReference type="ARBA" id="ARBA00022576"/>
    </source>
</evidence>
<dbReference type="Pfam" id="PF00155">
    <property type="entry name" value="Aminotran_1_2"/>
    <property type="match status" value="1"/>
</dbReference>
<dbReference type="Gene3D" id="3.40.640.10">
    <property type="entry name" value="Type I PLP-dependent aspartate aminotransferase-like (Major domain)"/>
    <property type="match status" value="1"/>
</dbReference>
<evidence type="ECO:0000313" key="9">
    <source>
        <dbReference type="EMBL" id="MCO6159715.1"/>
    </source>
</evidence>
<dbReference type="InterPro" id="IPR004838">
    <property type="entry name" value="NHTrfase_class1_PyrdxlP-BS"/>
</dbReference>